<keyword evidence="1" id="KW-0472">Membrane</keyword>
<reference evidence="2 3" key="1">
    <citation type="submission" date="2018-08" db="EMBL/GenBank/DDBJ databases">
        <title>Genomic Encyclopedia of Archaeal and Bacterial Type Strains, Phase II (KMG-II): from individual species to whole genera.</title>
        <authorList>
            <person name="Goeker M."/>
        </authorList>
    </citation>
    <scope>NUCLEOTIDE SEQUENCE [LARGE SCALE GENOMIC DNA]</scope>
    <source>
        <strain evidence="2 3">DSM 45791</strain>
    </source>
</reference>
<keyword evidence="3" id="KW-1185">Reference proteome</keyword>
<feature type="transmembrane region" description="Helical" evidence="1">
    <location>
        <begin position="145"/>
        <end position="164"/>
    </location>
</feature>
<sequence>MTTEQVRPKIGDVRPLLNKVPQVTAIFWVIKVLTTGMGETTSDFFLLSDADPSVPVSVAFLALIAALVAQISVRRHITWLYWATVVLVSVVGTMVADIMHYMFDVPYVTSTVSLSIVLTVIFAAWYGTERTLSIGGITTRRREIFYWLTVMATFALGTAAGDLVADTANLGYFGAGVLFAVAIAVPGLARKAFGLNATVAFWAAYVLTRPLGASFADLFGMPAENGGLDLGLGPVSLVLTAAIVVLVGFSATRRQAPTGV</sequence>
<accession>A0A3E0GU04</accession>
<name>A0A3E0GU04_9PSEU</name>
<dbReference type="AlphaFoldDB" id="A0A3E0GU04"/>
<proteinExistence type="predicted"/>
<evidence type="ECO:0000313" key="3">
    <source>
        <dbReference type="Proteomes" id="UP000256269"/>
    </source>
</evidence>
<dbReference type="RefSeq" id="WP_116181682.1">
    <property type="nucleotide sequence ID" value="NZ_CP144375.1"/>
</dbReference>
<dbReference type="Pfam" id="PF03988">
    <property type="entry name" value="DUF347"/>
    <property type="match status" value="4"/>
</dbReference>
<dbReference type="Proteomes" id="UP000256269">
    <property type="component" value="Unassembled WGS sequence"/>
</dbReference>
<feature type="transmembrane region" description="Helical" evidence="1">
    <location>
        <begin position="170"/>
        <end position="188"/>
    </location>
</feature>
<feature type="transmembrane region" description="Helical" evidence="1">
    <location>
        <begin position="107"/>
        <end position="125"/>
    </location>
</feature>
<feature type="transmembrane region" description="Helical" evidence="1">
    <location>
        <begin position="54"/>
        <end position="73"/>
    </location>
</feature>
<keyword evidence="1" id="KW-0812">Transmembrane</keyword>
<feature type="transmembrane region" description="Helical" evidence="1">
    <location>
        <begin position="80"/>
        <end position="101"/>
    </location>
</feature>
<evidence type="ECO:0000313" key="2">
    <source>
        <dbReference type="EMBL" id="REH27681.1"/>
    </source>
</evidence>
<dbReference type="InterPro" id="IPR007136">
    <property type="entry name" value="DUF347"/>
</dbReference>
<evidence type="ECO:0000256" key="1">
    <source>
        <dbReference type="SAM" id="Phobius"/>
    </source>
</evidence>
<comment type="caution">
    <text evidence="2">The sequence shown here is derived from an EMBL/GenBank/DDBJ whole genome shotgun (WGS) entry which is preliminary data.</text>
</comment>
<protein>
    <submittedName>
        <fullName evidence="2">Putative membrane-anchored protein</fullName>
    </submittedName>
</protein>
<organism evidence="2 3">
    <name type="scientific">Kutzneria buriramensis</name>
    <dbReference type="NCBI Taxonomy" id="1045776"/>
    <lineage>
        <taxon>Bacteria</taxon>
        <taxon>Bacillati</taxon>
        <taxon>Actinomycetota</taxon>
        <taxon>Actinomycetes</taxon>
        <taxon>Pseudonocardiales</taxon>
        <taxon>Pseudonocardiaceae</taxon>
        <taxon>Kutzneria</taxon>
    </lineage>
</organism>
<gene>
    <name evidence="2" type="ORF">BCF44_12969</name>
</gene>
<feature type="transmembrane region" description="Helical" evidence="1">
    <location>
        <begin position="232"/>
        <end position="251"/>
    </location>
</feature>
<keyword evidence="1" id="KW-1133">Transmembrane helix</keyword>
<dbReference type="EMBL" id="QUNO01000029">
    <property type="protein sequence ID" value="REH27681.1"/>
    <property type="molecule type" value="Genomic_DNA"/>
</dbReference>
<dbReference type="OrthoDB" id="9794709at2"/>
<feature type="transmembrane region" description="Helical" evidence="1">
    <location>
        <begin position="193"/>
        <end position="212"/>
    </location>
</feature>